<accession>A0A1T5F3C7</accession>
<evidence type="ECO:0000313" key="1">
    <source>
        <dbReference type="EMBL" id="SKB90629.1"/>
    </source>
</evidence>
<sequence length="156" mass="18359">MQLKNKYTLEFGKGRIDEWCVFLTRADGNRYAPLDREYFSILLAWARKYGADRVYNDFVSIYNRTSNQLDPVCLMLIKKLAARYGEDSEEVELWFTVLYYGMIAEENKRNTKLGKRIKRLGIYQLFYEGLDPAIAADFSKGKTWKQLDKLMLAYGF</sequence>
<keyword evidence="2" id="KW-1185">Reference proteome</keyword>
<dbReference type="AlphaFoldDB" id="A0A1T5F3C7"/>
<dbReference type="EMBL" id="FUYS01000013">
    <property type="protein sequence ID" value="SKB90629.1"/>
    <property type="molecule type" value="Genomic_DNA"/>
</dbReference>
<gene>
    <name evidence="1" type="ORF">SAMN05660226_03745</name>
</gene>
<dbReference type="InterPro" id="IPR054273">
    <property type="entry name" value="DUF7004"/>
</dbReference>
<name>A0A1T5F3C7_9SPHI</name>
<reference evidence="1 2" key="1">
    <citation type="submission" date="2017-02" db="EMBL/GenBank/DDBJ databases">
        <authorList>
            <person name="Peterson S.W."/>
        </authorList>
    </citation>
    <scope>NUCLEOTIDE SEQUENCE [LARGE SCALE GENOMIC DNA]</scope>
    <source>
        <strain evidence="1 2">DSM 22899</strain>
    </source>
</reference>
<dbReference type="Pfam" id="PF22539">
    <property type="entry name" value="DUF7004"/>
    <property type="match status" value="1"/>
</dbReference>
<dbReference type="RefSeq" id="WP_079718374.1">
    <property type="nucleotide sequence ID" value="NZ_FUYS01000013.1"/>
</dbReference>
<dbReference type="Proteomes" id="UP000190541">
    <property type="component" value="Unassembled WGS sequence"/>
</dbReference>
<organism evidence="1 2">
    <name type="scientific">Parapedobacter luteus</name>
    <dbReference type="NCBI Taxonomy" id="623280"/>
    <lineage>
        <taxon>Bacteria</taxon>
        <taxon>Pseudomonadati</taxon>
        <taxon>Bacteroidota</taxon>
        <taxon>Sphingobacteriia</taxon>
        <taxon>Sphingobacteriales</taxon>
        <taxon>Sphingobacteriaceae</taxon>
        <taxon>Parapedobacter</taxon>
    </lineage>
</organism>
<protein>
    <submittedName>
        <fullName evidence="1">Uncharacterized protein</fullName>
    </submittedName>
</protein>
<evidence type="ECO:0000313" key="2">
    <source>
        <dbReference type="Proteomes" id="UP000190541"/>
    </source>
</evidence>
<dbReference type="STRING" id="623280.SAMN05660226_03745"/>
<proteinExistence type="predicted"/>